<feature type="compositionally biased region" description="Low complexity" evidence="7">
    <location>
        <begin position="11"/>
        <end position="23"/>
    </location>
</feature>
<evidence type="ECO:0000256" key="5">
    <source>
        <dbReference type="ARBA" id="ARBA00023242"/>
    </source>
</evidence>
<evidence type="ECO:0000256" key="7">
    <source>
        <dbReference type="SAM" id="MobiDB-lite"/>
    </source>
</evidence>
<feature type="compositionally biased region" description="Polar residues" evidence="7">
    <location>
        <begin position="227"/>
        <end position="239"/>
    </location>
</feature>
<dbReference type="InterPro" id="IPR046347">
    <property type="entry name" value="bZIP_sf"/>
</dbReference>
<feature type="region of interest" description="Disordered" evidence="7">
    <location>
        <begin position="95"/>
        <end position="118"/>
    </location>
</feature>
<dbReference type="InterPro" id="IPR052470">
    <property type="entry name" value="ER_Stress-Reg_TF"/>
</dbReference>
<keyword evidence="3" id="KW-0238">DNA-binding</keyword>
<keyword evidence="5" id="KW-0539">Nucleus</keyword>
<evidence type="ECO:0000256" key="2">
    <source>
        <dbReference type="ARBA" id="ARBA00023015"/>
    </source>
</evidence>
<comment type="caution">
    <text evidence="9">The sequence shown here is derived from an EMBL/GenBank/DDBJ whole genome shotgun (WGS) entry which is preliminary data.</text>
</comment>
<dbReference type="InParanoid" id="A0A286UH54"/>
<feature type="region of interest" description="Disordered" evidence="7">
    <location>
        <begin position="1"/>
        <end position="72"/>
    </location>
</feature>
<sequence>MTTKSNSFVDPSSLSLPSPMSSPSSPPSTDNVAGPSRKRQRTDMSPEERKEQRAHRNRIAAQNSRDRRKAQYSALERRVAELEEENRQLRAGVVLSDLHRSNDSQSERDRERDRENAELRERVKSLEKGWEVFIKALAAQGLSLPPVSQTSPSSSSPSSSSSVTTPTSTTTSTADSNTNSITTFPVLVPSSPVFPITPSPTISATGGERPGNPPRDAPAAGGLNTAHFPSTSSEYTHASTPEVDFAPTPLGVATPTDVDDAAVDAWIHEIFKASPVLTQTVLPDSDLQEPAVSLDASASSGTAMIGQQAEAVPEWENGVEMQRILDMLPLIQSTEEGDTSTGLDLDLCGGWNFISDITPTMSGVGVF</sequence>
<name>A0A286UH54_9AGAM</name>
<keyword evidence="10" id="KW-1185">Reference proteome</keyword>
<feature type="domain" description="BZIP" evidence="8">
    <location>
        <begin position="47"/>
        <end position="93"/>
    </location>
</feature>
<feature type="compositionally biased region" description="Low complexity" evidence="7">
    <location>
        <begin position="144"/>
        <end position="194"/>
    </location>
</feature>
<dbReference type="AlphaFoldDB" id="A0A286UH54"/>
<accession>A0A286UH54</accession>
<proteinExistence type="predicted"/>
<evidence type="ECO:0000259" key="8">
    <source>
        <dbReference type="PROSITE" id="PS50217"/>
    </source>
</evidence>
<dbReference type="SUPFAM" id="SSF57959">
    <property type="entry name" value="Leucine zipper domain"/>
    <property type="match status" value="1"/>
</dbReference>
<feature type="compositionally biased region" description="Polar residues" evidence="7">
    <location>
        <begin position="1"/>
        <end position="10"/>
    </location>
</feature>
<organism evidence="9 10">
    <name type="scientific">Pyrrhoderma noxium</name>
    <dbReference type="NCBI Taxonomy" id="2282107"/>
    <lineage>
        <taxon>Eukaryota</taxon>
        <taxon>Fungi</taxon>
        <taxon>Dikarya</taxon>
        <taxon>Basidiomycota</taxon>
        <taxon>Agaricomycotina</taxon>
        <taxon>Agaricomycetes</taxon>
        <taxon>Hymenochaetales</taxon>
        <taxon>Hymenochaetaceae</taxon>
        <taxon>Pyrrhoderma</taxon>
    </lineage>
</organism>
<dbReference type="PANTHER" id="PTHR46542:SF1">
    <property type="entry name" value="X-BOX BINDING PROTEIN 1"/>
    <property type="match status" value="1"/>
</dbReference>
<dbReference type="SMART" id="SM00338">
    <property type="entry name" value="BRLZ"/>
    <property type="match status" value="1"/>
</dbReference>
<dbReference type="GO" id="GO:0000977">
    <property type="term" value="F:RNA polymerase II transcription regulatory region sequence-specific DNA binding"/>
    <property type="evidence" value="ECO:0007669"/>
    <property type="project" value="TreeGrafter"/>
</dbReference>
<feature type="region of interest" description="Disordered" evidence="7">
    <location>
        <begin position="144"/>
        <end position="242"/>
    </location>
</feature>
<dbReference type="EMBL" id="NBII01000005">
    <property type="protein sequence ID" value="PAV18942.1"/>
    <property type="molecule type" value="Genomic_DNA"/>
</dbReference>
<feature type="compositionally biased region" description="Basic and acidic residues" evidence="7">
    <location>
        <begin position="41"/>
        <end position="51"/>
    </location>
</feature>
<gene>
    <name evidence="9" type="ORF">PNOK_0578500</name>
</gene>
<dbReference type="PANTHER" id="PTHR46542">
    <property type="entry name" value="X-BOX BINDING PROTEIN 1"/>
    <property type="match status" value="1"/>
</dbReference>
<dbReference type="GO" id="GO:0005634">
    <property type="term" value="C:nucleus"/>
    <property type="evidence" value="ECO:0007669"/>
    <property type="project" value="TreeGrafter"/>
</dbReference>
<evidence type="ECO:0000313" key="10">
    <source>
        <dbReference type="Proteomes" id="UP000217199"/>
    </source>
</evidence>
<dbReference type="Proteomes" id="UP000217199">
    <property type="component" value="Unassembled WGS sequence"/>
</dbReference>
<evidence type="ECO:0000256" key="1">
    <source>
        <dbReference type="ARBA" id="ARBA00022843"/>
    </source>
</evidence>
<evidence type="ECO:0000256" key="3">
    <source>
        <dbReference type="ARBA" id="ARBA00023125"/>
    </source>
</evidence>
<evidence type="ECO:0000313" key="9">
    <source>
        <dbReference type="EMBL" id="PAV18942.1"/>
    </source>
</evidence>
<keyword evidence="4" id="KW-0804">Transcription</keyword>
<dbReference type="STRING" id="2282107.A0A286UH54"/>
<keyword evidence="1" id="KW-0832">Ubl conjugation</keyword>
<keyword evidence="2" id="KW-0805">Transcription regulation</keyword>
<dbReference type="OrthoDB" id="295274at2759"/>
<dbReference type="PROSITE" id="PS00036">
    <property type="entry name" value="BZIP_BASIC"/>
    <property type="match status" value="1"/>
</dbReference>
<dbReference type="Gene3D" id="1.20.5.170">
    <property type="match status" value="1"/>
</dbReference>
<protein>
    <recommendedName>
        <fullName evidence="6">X-box-binding protein 1</fullName>
    </recommendedName>
</protein>
<feature type="compositionally biased region" description="Basic and acidic residues" evidence="7">
    <location>
        <begin position="97"/>
        <end position="118"/>
    </location>
</feature>
<evidence type="ECO:0000256" key="4">
    <source>
        <dbReference type="ARBA" id="ARBA00023163"/>
    </source>
</evidence>
<evidence type="ECO:0000256" key="6">
    <source>
        <dbReference type="ARBA" id="ARBA00040165"/>
    </source>
</evidence>
<dbReference type="CDD" id="cd14812">
    <property type="entry name" value="bZIP_u3"/>
    <property type="match status" value="1"/>
</dbReference>
<reference evidence="9 10" key="1">
    <citation type="journal article" date="2017" name="Mol. Ecol.">
        <title>Comparative and population genomic landscape of Phellinus noxius: A hypervariable fungus causing root rot in trees.</title>
        <authorList>
            <person name="Chung C.L."/>
            <person name="Lee T.J."/>
            <person name="Akiba M."/>
            <person name="Lee H.H."/>
            <person name="Kuo T.H."/>
            <person name="Liu D."/>
            <person name="Ke H.M."/>
            <person name="Yokoi T."/>
            <person name="Roa M.B."/>
            <person name="Lu M.J."/>
            <person name="Chang Y.Y."/>
            <person name="Ann P.J."/>
            <person name="Tsai J.N."/>
            <person name="Chen C.Y."/>
            <person name="Tzean S.S."/>
            <person name="Ota Y."/>
            <person name="Hattori T."/>
            <person name="Sahashi N."/>
            <person name="Liou R.F."/>
            <person name="Kikuchi T."/>
            <person name="Tsai I.J."/>
        </authorList>
    </citation>
    <scope>NUCLEOTIDE SEQUENCE [LARGE SCALE GENOMIC DNA]</scope>
    <source>
        <strain evidence="9 10">FFPRI411160</strain>
    </source>
</reference>
<dbReference type="InterPro" id="IPR004827">
    <property type="entry name" value="bZIP"/>
</dbReference>
<dbReference type="GO" id="GO:0000981">
    <property type="term" value="F:DNA-binding transcription factor activity, RNA polymerase II-specific"/>
    <property type="evidence" value="ECO:0007669"/>
    <property type="project" value="TreeGrafter"/>
</dbReference>
<dbReference type="PROSITE" id="PS50217">
    <property type="entry name" value="BZIP"/>
    <property type="match status" value="1"/>
</dbReference>
<dbReference type="Pfam" id="PF00170">
    <property type="entry name" value="bZIP_1"/>
    <property type="match status" value="1"/>
</dbReference>